<feature type="transmembrane region" description="Helical" evidence="1">
    <location>
        <begin position="163"/>
        <end position="181"/>
    </location>
</feature>
<feature type="transmembrane region" description="Helical" evidence="1">
    <location>
        <begin position="429"/>
        <end position="450"/>
    </location>
</feature>
<dbReference type="InterPro" id="IPR049504">
    <property type="entry name" value="O-antigen_lig"/>
</dbReference>
<dbReference type="AlphaFoldDB" id="A0A1V1I3G6"/>
<dbReference type="Pfam" id="PF13425">
    <property type="entry name" value="O-antigen_lig"/>
    <property type="match status" value="2"/>
</dbReference>
<dbReference type="KEGG" id="ril:CRIB_2063"/>
<keyword evidence="1" id="KW-1133">Transmembrane helix</keyword>
<name>A0A1V1I3G6_9FIRM</name>
<dbReference type="GeneID" id="82206087"/>
<dbReference type="RefSeq" id="WP_180702169.1">
    <property type="nucleotide sequence ID" value="NZ_CAONDH010000017.1"/>
</dbReference>
<keyword evidence="1" id="KW-0472">Membrane</keyword>
<feature type="transmembrane region" description="Helical" evidence="1">
    <location>
        <begin position="193"/>
        <end position="210"/>
    </location>
</feature>
<feature type="transmembrane region" description="Helical" evidence="1">
    <location>
        <begin position="216"/>
        <end position="238"/>
    </location>
</feature>
<keyword evidence="1" id="KW-0812">Transmembrane</keyword>
<feature type="transmembrane region" description="Helical" evidence="1">
    <location>
        <begin position="401"/>
        <end position="420"/>
    </location>
</feature>
<feature type="transmembrane region" description="Helical" evidence="1">
    <location>
        <begin position="93"/>
        <end position="117"/>
    </location>
</feature>
<dbReference type="Proteomes" id="UP000245622">
    <property type="component" value="Chromosome 1"/>
</dbReference>
<accession>A0A1V1I3G6</accession>
<evidence type="ECO:0000256" key="1">
    <source>
        <dbReference type="SAM" id="Phobius"/>
    </source>
</evidence>
<proteinExistence type="predicted"/>
<organism evidence="2 3">
    <name type="scientific">Romboutsia ilealis</name>
    <dbReference type="NCBI Taxonomy" id="1115758"/>
    <lineage>
        <taxon>Bacteria</taxon>
        <taxon>Bacillati</taxon>
        <taxon>Bacillota</taxon>
        <taxon>Clostridia</taxon>
        <taxon>Peptostreptococcales</taxon>
        <taxon>Peptostreptococcaceae</taxon>
        <taxon>Romboutsia</taxon>
    </lineage>
</organism>
<keyword evidence="3" id="KW-1185">Reference proteome</keyword>
<evidence type="ECO:0008006" key="4">
    <source>
        <dbReference type="Google" id="ProtNLM"/>
    </source>
</evidence>
<feature type="transmembrane region" description="Helical" evidence="1">
    <location>
        <begin position="66"/>
        <end position="87"/>
    </location>
</feature>
<gene>
    <name evidence="2" type="ORF">CRIB_2063</name>
</gene>
<evidence type="ECO:0000313" key="2">
    <source>
        <dbReference type="EMBL" id="CED94667.1"/>
    </source>
</evidence>
<feature type="transmembrane region" description="Helical" evidence="1">
    <location>
        <begin position="250"/>
        <end position="272"/>
    </location>
</feature>
<dbReference type="EMBL" id="LN555523">
    <property type="protein sequence ID" value="CED94667.1"/>
    <property type="molecule type" value="Genomic_DNA"/>
</dbReference>
<reference evidence="2 3" key="1">
    <citation type="submission" date="2014-04" db="EMBL/GenBank/DDBJ databases">
        <authorList>
            <person name="Hornung B.V."/>
        </authorList>
    </citation>
    <scope>NUCLEOTIDE SEQUENCE [LARGE SCALE GENOMIC DNA]</scope>
    <source>
        <strain evidence="2 3">CRIB</strain>
    </source>
</reference>
<evidence type="ECO:0000313" key="3">
    <source>
        <dbReference type="Proteomes" id="UP000245622"/>
    </source>
</evidence>
<feature type="transmembrane region" description="Helical" evidence="1">
    <location>
        <begin position="31"/>
        <end position="54"/>
    </location>
</feature>
<sequence length="481" mass="54977">MNFLLSSNLIVSFILIQPILDLITSLVVRNMALPITLGLVIRSLFMAYLCIYVLVTKSNNNKLIKYSKIALSMILIYIAFFLVFTIFNKDRSLILIEVKGIIKSFYFPIVLCGLFVYNQKYKINISNKLLVLTLMIYTSIIFIATVTNTYFNSYNSNGYGSVGWFYAANEIGSIMAILIPFTISSLVNDKDRLLNTLACTICIASTMFLGTKVPFLSLGGTTVFIIIYYIILNIYNIFSTYYKRDFNLKRIILIMNTILISMILIFPFSPLYKNIQRNYGDLIQRIVNNISHNKVDKNTQIEDKENSDSVSKDEIVTAVLSKRTIYADIIKQKFNNSSWIDKLFGIGYNVEIRDEIYTKKTIDSKQLELLQKLGFIVEINDEVYTQKTIELDQLDILYRHGILGFVVYFAQFIAIILLIAKQIILKMEYFLNLDVVICIIDIVLALGIAFTAGHILTAPAVGFFLITSTIKLYNDIFKKVV</sequence>
<feature type="transmembrane region" description="Helical" evidence="1">
    <location>
        <begin position="456"/>
        <end position="473"/>
    </location>
</feature>
<feature type="transmembrane region" description="Helical" evidence="1">
    <location>
        <begin position="129"/>
        <end position="151"/>
    </location>
</feature>
<protein>
    <recommendedName>
        <fullName evidence="4">O-antigen ligase like membrane protein</fullName>
    </recommendedName>
</protein>